<dbReference type="PROSITE" id="PS50102">
    <property type="entry name" value="RRM"/>
    <property type="match status" value="1"/>
</dbReference>
<evidence type="ECO:0000256" key="2">
    <source>
        <dbReference type="PROSITE-ProRule" id="PRU00176"/>
    </source>
</evidence>
<dbReference type="InterPro" id="IPR035979">
    <property type="entry name" value="RBD_domain_sf"/>
</dbReference>
<dbReference type="InParanoid" id="A0A0C3K0U8"/>
<feature type="compositionally biased region" description="Polar residues" evidence="3">
    <location>
        <begin position="428"/>
        <end position="437"/>
    </location>
</feature>
<dbReference type="Proteomes" id="UP000054217">
    <property type="component" value="Unassembled WGS sequence"/>
</dbReference>
<evidence type="ECO:0000313" key="6">
    <source>
        <dbReference type="Proteomes" id="UP000054217"/>
    </source>
</evidence>
<dbReference type="STRING" id="870435.A0A0C3K0U8"/>
<dbReference type="Pfam" id="PF00076">
    <property type="entry name" value="RRM_1"/>
    <property type="match status" value="1"/>
</dbReference>
<feature type="compositionally biased region" description="Basic and acidic residues" evidence="3">
    <location>
        <begin position="364"/>
        <end position="386"/>
    </location>
</feature>
<dbReference type="GO" id="GO:0005730">
    <property type="term" value="C:nucleolus"/>
    <property type="evidence" value="ECO:0007669"/>
    <property type="project" value="TreeGrafter"/>
</dbReference>
<dbReference type="GO" id="GO:0003723">
    <property type="term" value="F:RNA binding"/>
    <property type="evidence" value="ECO:0007669"/>
    <property type="project" value="UniProtKB-UniRule"/>
</dbReference>
<feature type="compositionally biased region" description="Low complexity" evidence="3">
    <location>
        <begin position="325"/>
        <end position="346"/>
    </location>
</feature>
<evidence type="ECO:0000256" key="3">
    <source>
        <dbReference type="SAM" id="MobiDB-lite"/>
    </source>
</evidence>
<feature type="compositionally biased region" description="Polar residues" evidence="3">
    <location>
        <begin position="232"/>
        <end position="242"/>
    </location>
</feature>
<feature type="region of interest" description="Disordered" evidence="3">
    <location>
        <begin position="151"/>
        <end position="470"/>
    </location>
</feature>
<feature type="compositionally biased region" description="Low complexity" evidence="3">
    <location>
        <begin position="414"/>
        <end position="427"/>
    </location>
</feature>
<dbReference type="PANTHER" id="PTHR23236">
    <property type="entry name" value="EUKARYOTIC TRANSLATION INITIATION FACTOR 4B/4H"/>
    <property type="match status" value="1"/>
</dbReference>
<evidence type="ECO:0000256" key="1">
    <source>
        <dbReference type="ARBA" id="ARBA00022884"/>
    </source>
</evidence>
<feature type="compositionally biased region" description="Basic and acidic residues" evidence="3">
    <location>
        <begin position="35"/>
        <end position="50"/>
    </location>
</feature>
<dbReference type="InterPro" id="IPR000504">
    <property type="entry name" value="RRM_dom"/>
</dbReference>
<name>A0A0C3K0U8_PISTI</name>
<dbReference type="Gene3D" id="3.30.70.330">
    <property type="match status" value="1"/>
</dbReference>
<protein>
    <recommendedName>
        <fullName evidence="4">RRM domain-containing protein</fullName>
    </recommendedName>
</protein>
<keyword evidence="6" id="KW-1185">Reference proteome</keyword>
<dbReference type="OrthoDB" id="48651at2759"/>
<evidence type="ECO:0000259" key="4">
    <source>
        <dbReference type="PROSITE" id="PS50102"/>
    </source>
</evidence>
<proteinExistence type="predicted"/>
<dbReference type="InterPro" id="IPR012677">
    <property type="entry name" value="Nucleotide-bd_a/b_plait_sf"/>
</dbReference>
<feature type="compositionally biased region" description="Polar residues" evidence="3">
    <location>
        <begin position="388"/>
        <end position="397"/>
    </location>
</feature>
<dbReference type="EMBL" id="KN831944">
    <property type="protein sequence ID" value="KIO15028.1"/>
    <property type="molecule type" value="Genomic_DNA"/>
</dbReference>
<dbReference type="AlphaFoldDB" id="A0A0C3K0U8"/>
<dbReference type="HOGENOM" id="CLU_030044_1_0_1"/>
<reference evidence="6" key="2">
    <citation type="submission" date="2015-01" db="EMBL/GenBank/DDBJ databases">
        <title>Evolutionary Origins and Diversification of the Mycorrhizal Mutualists.</title>
        <authorList>
            <consortium name="DOE Joint Genome Institute"/>
            <consortium name="Mycorrhizal Genomics Consortium"/>
            <person name="Kohler A."/>
            <person name="Kuo A."/>
            <person name="Nagy L.G."/>
            <person name="Floudas D."/>
            <person name="Copeland A."/>
            <person name="Barry K.W."/>
            <person name="Cichocki N."/>
            <person name="Veneault-Fourrey C."/>
            <person name="LaButti K."/>
            <person name="Lindquist E.A."/>
            <person name="Lipzen A."/>
            <person name="Lundell T."/>
            <person name="Morin E."/>
            <person name="Murat C."/>
            <person name="Riley R."/>
            <person name="Ohm R."/>
            <person name="Sun H."/>
            <person name="Tunlid A."/>
            <person name="Henrissat B."/>
            <person name="Grigoriev I.V."/>
            <person name="Hibbett D.S."/>
            <person name="Martin F."/>
        </authorList>
    </citation>
    <scope>NUCLEOTIDE SEQUENCE [LARGE SCALE GENOMIC DNA]</scope>
    <source>
        <strain evidence="6">Marx 270</strain>
    </source>
</reference>
<dbReference type="FunCoup" id="A0A0C3K0U8">
    <property type="interactions" value="555"/>
</dbReference>
<keyword evidence="1 2" id="KW-0694">RNA-binding</keyword>
<feature type="region of interest" description="Disordered" evidence="3">
    <location>
        <begin position="28"/>
        <end position="50"/>
    </location>
</feature>
<organism evidence="5 6">
    <name type="scientific">Pisolithus tinctorius Marx 270</name>
    <dbReference type="NCBI Taxonomy" id="870435"/>
    <lineage>
        <taxon>Eukaryota</taxon>
        <taxon>Fungi</taxon>
        <taxon>Dikarya</taxon>
        <taxon>Basidiomycota</taxon>
        <taxon>Agaricomycotina</taxon>
        <taxon>Agaricomycetes</taxon>
        <taxon>Agaricomycetidae</taxon>
        <taxon>Boletales</taxon>
        <taxon>Sclerodermatineae</taxon>
        <taxon>Pisolithaceae</taxon>
        <taxon>Pisolithus</taxon>
    </lineage>
</organism>
<sequence length="470" mass="51352">MAKASKMSLNEFLGDSTFGSWADEMDSLPSAPAIRTDEERLSRSNDRFSRRDDAIQRSDRQFISPREDVPLPTRPPYTVFVGNLTFDITENELETFFGPHEIKSVKIIKDRDEKPKGFGYVEFTELDSLKDALTRTGTNLSGRTVRVSVAEPPKERSAFTGGEDDAKFSGSWRREVPLPSSGGPRDSSRRRFEGPVGERMPPPPSVSDEASDWRSSRPFTKVPEPDVLPSSRRGSGLSTPEGQPSPADRDEHWSMGSKFRPSLADEVPSGRFGSLRGRYESFQAKDGGPDEGDWRGGRARAQGGTSPSSSTPPTPQLSRKKLELLPRSSTSSTTPSPLSSPKMSSNPPVPKANPFGAAKPVDVSSKEREVVARLEKEREAIKERVPQHSMSRTSSRQATERSGAARTTPPQAVSSPTTSHSPISTSSNVRPSFSFANAASKKVPTVNSDDRRDGEGELVTTTEEVVQDSV</sequence>
<dbReference type="PANTHER" id="PTHR23236:SF11">
    <property type="entry name" value="EUKARYOTIC TRANSLATION INITIATION FACTOR 4H"/>
    <property type="match status" value="1"/>
</dbReference>
<feature type="compositionally biased region" description="Basic and acidic residues" evidence="3">
    <location>
        <begin position="164"/>
        <end position="176"/>
    </location>
</feature>
<accession>A0A0C3K0U8</accession>
<dbReference type="SUPFAM" id="SSF54928">
    <property type="entry name" value="RNA-binding domain, RBD"/>
    <property type="match status" value="1"/>
</dbReference>
<gene>
    <name evidence="5" type="ORF">M404DRAFT_197264</name>
</gene>
<feature type="domain" description="RRM" evidence="4">
    <location>
        <begin position="77"/>
        <end position="152"/>
    </location>
</feature>
<dbReference type="SMART" id="SM00360">
    <property type="entry name" value="RRM"/>
    <property type="match status" value="1"/>
</dbReference>
<evidence type="ECO:0000313" key="5">
    <source>
        <dbReference type="EMBL" id="KIO15028.1"/>
    </source>
</evidence>
<reference evidence="5 6" key="1">
    <citation type="submission" date="2014-04" db="EMBL/GenBank/DDBJ databases">
        <authorList>
            <consortium name="DOE Joint Genome Institute"/>
            <person name="Kuo A."/>
            <person name="Kohler A."/>
            <person name="Costa M.D."/>
            <person name="Nagy L.G."/>
            <person name="Floudas D."/>
            <person name="Copeland A."/>
            <person name="Barry K.W."/>
            <person name="Cichocki N."/>
            <person name="Veneault-Fourrey C."/>
            <person name="LaButti K."/>
            <person name="Lindquist E.A."/>
            <person name="Lipzen A."/>
            <person name="Lundell T."/>
            <person name="Morin E."/>
            <person name="Murat C."/>
            <person name="Sun H."/>
            <person name="Tunlid A."/>
            <person name="Henrissat B."/>
            <person name="Grigoriev I.V."/>
            <person name="Hibbett D.S."/>
            <person name="Martin F."/>
            <person name="Nordberg H.P."/>
            <person name="Cantor M.N."/>
            <person name="Hua S.X."/>
        </authorList>
    </citation>
    <scope>NUCLEOTIDE SEQUENCE [LARGE SCALE GENOMIC DNA]</scope>
    <source>
        <strain evidence="5 6">Marx 270</strain>
    </source>
</reference>